<proteinExistence type="predicted"/>
<evidence type="ECO:0000313" key="2">
    <source>
        <dbReference type="EMBL" id="GLC25077.1"/>
    </source>
</evidence>
<protein>
    <submittedName>
        <fullName evidence="2">Uncharacterized protein</fullName>
    </submittedName>
</protein>
<name>A0AA37V2C9_9BACT</name>
<keyword evidence="3" id="KW-1185">Reference proteome</keyword>
<dbReference type="Proteomes" id="UP001161325">
    <property type="component" value="Unassembled WGS sequence"/>
</dbReference>
<accession>A0AA37V2C9</accession>
<dbReference type="RefSeq" id="WP_284349518.1">
    <property type="nucleotide sequence ID" value="NZ_BRXS01000002.1"/>
</dbReference>
<feature type="compositionally biased region" description="Low complexity" evidence="1">
    <location>
        <begin position="1"/>
        <end position="18"/>
    </location>
</feature>
<evidence type="ECO:0000313" key="3">
    <source>
        <dbReference type="Proteomes" id="UP001161325"/>
    </source>
</evidence>
<dbReference type="AlphaFoldDB" id="A0AA37V2C9"/>
<reference evidence="2" key="1">
    <citation type="submission" date="2022-08" db="EMBL/GenBank/DDBJ databases">
        <title>Draft genome sequencing of Roseisolibacter agri AW1220.</title>
        <authorList>
            <person name="Tobiishi Y."/>
            <person name="Tonouchi A."/>
        </authorList>
    </citation>
    <scope>NUCLEOTIDE SEQUENCE</scope>
    <source>
        <strain evidence="2">AW1220</strain>
    </source>
</reference>
<gene>
    <name evidence="2" type="ORF">rosag_15900</name>
</gene>
<feature type="region of interest" description="Disordered" evidence="1">
    <location>
        <begin position="1"/>
        <end position="55"/>
    </location>
</feature>
<sequence length="148" mass="15604">MAAAEAGGPEGTPAPAAARRPHARKAVTKVEQPHGGALLSGGVEGNRGGTGRPKSEVRALALEGAERAIPVLIDIVEDAQLRKKKPAVVAIAGDKLLKYGLGTQKEITVDEVKGRVRKTIDAARELLPPEAYPGLFADFMARLNAIWR</sequence>
<comment type="caution">
    <text evidence="2">The sequence shown here is derived from an EMBL/GenBank/DDBJ whole genome shotgun (WGS) entry which is preliminary data.</text>
</comment>
<evidence type="ECO:0000256" key="1">
    <source>
        <dbReference type="SAM" id="MobiDB-lite"/>
    </source>
</evidence>
<feature type="compositionally biased region" description="Gly residues" evidence="1">
    <location>
        <begin position="38"/>
        <end position="51"/>
    </location>
</feature>
<dbReference type="EMBL" id="BRXS01000002">
    <property type="protein sequence ID" value="GLC25077.1"/>
    <property type="molecule type" value="Genomic_DNA"/>
</dbReference>
<organism evidence="2 3">
    <name type="scientific">Roseisolibacter agri</name>
    <dbReference type="NCBI Taxonomy" id="2014610"/>
    <lineage>
        <taxon>Bacteria</taxon>
        <taxon>Pseudomonadati</taxon>
        <taxon>Gemmatimonadota</taxon>
        <taxon>Gemmatimonadia</taxon>
        <taxon>Gemmatimonadales</taxon>
        <taxon>Gemmatimonadaceae</taxon>
        <taxon>Roseisolibacter</taxon>
    </lineage>
</organism>